<evidence type="ECO:0000313" key="2">
    <source>
        <dbReference type="Proteomes" id="UP000059847"/>
    </source>
</evidence>
<dbReference type="EMBL" id="CP012678">
    <property type="protein sequence ID" value="ALF60591.1"/>
    <property type="molecule type" value="Genomic_DNA"/>
</dbReference>
<protein>
    <submittedName>
        <fullName evidence="1">Uncharacterized protein</fullName>
    </submittedName>
</protein>
<sequence>MKTINYEQLFGEPKRDGAISEDANIIANLLMRELCISSGHNLARFLGVKRCFANDMAMRVWVQKRLDASLDYMIEDMCYQLQSELYELLPHSDYVGY</sequence>
<evidence type="ECO:0000313" key="1">
    <source>
        <dbReference type="EMBL" id="ALF60591.1"/>
    </source>
</evidence>
<proteinExistence type="predicted"/>
<dbReference type="Proteomes" id="UP000059847">
    <property type="component" value="Chromosome"/>
</dbReference>
<dbReference type="RefSeq" id="WP_062536158.1">
    <property type="nucleotide sequence ID" value="NZ_CP012678.1"/>
</dbReference>
<name>A0A0M4TGI0_9GAMM</name>
<accession>A0A0M4TGI0</accession>
<dbReference type="AlphaFoldDB" id="A0A0M4TGI0"/>
<dbReference type="OrthoDB" id="6658588at2"/>
<reference evidence="1 2" key="1">
    <citation type="submission" date="2015-09" db="EMBL/GenBank/DDBJ databases">
        <title>Complete genome of Psychrobacter urativorans R10.10B.</title>
        <authorList>
            <person name="See-Too W.S."/>
            <person name="Chan K.G."/>
        </authorList>
    </citation>
    <scope>NUCLEOTIDE SEQUENCE [LARGE SCALE GENOMIC DNA]</scope>
    <source>
        <strain evidence="1 2">R10.10B</strain>
    </source>
</reference>
<keyword evidence="2" id="KW-1185">Reference proteome</keyword>
<organism evidence="1 2">
    <name type="scientific">Psychrobacter urativorans</name>
    <dbReference type="NCBI Taxonomy" id="45610"/>
    <lineage>
        <taxon>Bacteria</taxon>
        <taxon>Pseudomonadati</taxon>
        <taxon>Pseudomonadota</taxon>
        <taxon>Gammaproteobacteria</taxon>
        <taxon>Moraxellales</taxon>
        <taxon>Moraxellaceae</taxon>
        <taxon>Psychrobacter</taxon>
    </lineage>
</organism>
<gene>
    <name evidence="1" type="ORF">AOC03_11500</name>
</gene>
<dbReference type="KEGG" id="pur:AOC03_11500"/>